<dbReference type="EMBL" id="CM000883">
    <property type="protein sequence ID" value="PNT63503.1"/>
    <property type="molecule type" value="Genomic_DNA"/>
</dbReference>
<dbReference type="InParanoid" id="A0A2K2CNA7"/>
<protein>
    <submittedName>
        <fullName evidence="2 3">Uncharacterized protein</fullName>
    </submittedName>
</protein>
<feature type="region of interest" description="Disordered" evidence="1">
    <location>
        <begin position="124"/>
        <end position="145"/>
    </location>
</feature>
<dbReference type="AlphaFoldDB" id="A0A2K2CNA7"/>
<accession>A0A2K2CNA7</accession>
<keyword evidence="4" id="KW-1185">Reference proteome</keyword>
<dbReference type="PANTHER" id="PTHR33883:SF4">
    <property type="entry name" value="OS07G0147800 PROTEIN"/>
    <property type="match status" value="1"/>
</dbReference>
<evidence type="ECO:0000313" key="4">
    <source>
        <dbReference type="Proteomes" id="UP000008810"/>
    </source>
</evidence>
<dbReference type="Gramene" id="PNT63503">
    <property type="protein sequence ID" value="PNT63503"/>
    <property type="gene ID" value="BRADI_4g16755v3"/>
</dbReference>
<name>A0A2K2CNA7_BRADI</name>
<dbReference type="PANTHER" id="PTHR33883">
    <property type="entry name" value="WPP DOMAIN-ASSOCIATED PROTEIN"/>
    <property type="match status" value="1"/>
</dbReference>
<organism evidence="2">
    <name type="scientific">Brachypodium distachyon</name>
    <name type="common">Purple false brome</name>
    <name type="synonym">Trachynia distachya</name>
    <dbReference type="NCBI Taxonomy" id="15368"/>
    <lineage>
        <taxon>Eukaryota</taxon>
        <taxon>Viridiplantae</taxon>
        <taxon>Streptophyta</taxon>
        <taxon>Embryophyta</taxon>
        <taxon>Tracheophyta</taxon>
        <taxon>Spermatophyta</taxon>
        <taxon>Magnoliopsida</taxon>
        <taxon>Liliopsida</taxon>
        <taxon>Poales</taxon>
        <taxon>Poaceae</taxon>
        <taxon>BOP clade</taxon>
        <taxon>Pooideae</taxon>
        <taxon>Stipodae</taxon>
        <taxon>Brachypodieae</taxon>
        <taxon>Brachypodium</taxon>
    </lineage>
</organism>
<dbReference type="InterPro" id="IPR037490">
    <property type="entry name" value="WAP"/>
</dbReference>
<dbReference type="Proteomes" id="UP000008810">
    <property type="component" value="Chromosome 4"/>
</dbReference>
<dbReference type="EnsemblPlants" id="PNT63503">
    <property type="protein sequence ID" value="PNT63503"/>
    <property type="gene ID" value="BRADI_4g16755v3"/>
</dbReference>
<gene>
    <name evidence="2" type="ORF">BRADI_4g16755v3</name>
</gene>
<sequence>MSFLQVCFHFFLQGSMLLFDCNNSCILILSYIYNLFEVFVHLIQVDILGNKVTSLLALAKKIYVTREHYSPVFQQYPGFIHGCWTTSHCFLQNKGLRMSFGLTRGRLVTGGRWILMEDKTQISCSSSEGKSWSPLAAAARNRTKD</sequence>
<dbReference type="OrthoDB" id="619142at2759"/>
<evidence type="ECO:0000313" key="3">
    <source>
        <dbReference type="EnsemblPlants" id="PNT63503"/>
    </source>
</evidence>
<evidence type="ECO:0000256" key="1">
    <source>
        <dbReference type="SAM" id="MobiDB-lite"/>
    </source>
</evidence>
<evidence type="ECO:0000313" key="2">
    <source>
        <dbReference type="EMBL" id="PNT63503.1"/>
    </source>
</evidence>
<proteinExistence type="predicted"/>
<reference evidence="3" key="3">
    <citation type="submission" date="2018-08" db="UniProtKB">
        <authorList>
            <consortium name="EnsemblPlants"/>
        </authorList>
    </citation>
    <scope>IDENTIFICATION</scope>
    <source>
        <strain evidence="3">cv. Bd21</strain>
    </source>
</reference>
<reference evidence="2 3" key="1">
    <citation type="journal article" date="2010" name="Nature">
        <title>Genome sequencing and analysis of the model grass Brachypodium distachyon.</title>
        <authorList>
            <consortium name="International Brachypodium Initiative"/>
        </authorList>
    </citation>
    <scope>NUCLEOTIDE SEQUENCE [LARGE SCALE GENOMIC DNA]</scope>
    <source>
        <strain evidence="2 3">Bd21</strain>
    </source>
</reference>
<reference evidence="2" key="2">
    <citation type="submission" date="2017-06" db="EMBL/GenBank/DDBJ databases">
        <title>WGS assembly of Brachypodium distachyon.</title>
        <authorList>
            <consortium name="The International Brachypodium Initiative"/>
            <person name="Lucas S."/>
            <person name="Harmon-Smith M."/>
            <person name="Lail K."/>
            <person name="Tice H."/>
            <person name="Grimwood J."/>
            <person name="Bruce D."/>
            <person name="Barry K."/>
            <person name="Shu S."/>
            <person name="Lindquist E."/>
            <person name="Wang M."/>
            <person name="Pitluck S."/>
            <person name="Vogel J.P."/>
            <person name="Garvin D.F."/>
            <person name="Mockler T.C."/>
            <person name="Schmutz J."/>
            <person name="Rokhsar D."/>
            <person name="Bevan M.W."/>
        </authorList>
    </citation>
    <scope>NUCLEOTIDE SEQUENCE</scope>
    <source>
        <strain evidence="2">Bd21</strain>
    </source>
</reference>